<dbReference type="Proteomes" id="UP000800235">
    <property type="component" value="Unassembled WGS sequence"/>
</dbReference>
<dbReference type="PANTHER" id="PTHR14042">
    <property type="entry name" value="DOPEY-RELATED"/>
    <property type="match status" value="1"/>
</dbReference>
<feature type="region of interest" description="Disordered" evidence="7">
    <location>
        <begin position="812"/>
        <end position="833"/>
    </location>
</feature>
<sequence>MSLDPGSLRAASPASSGRASPINRLRGNHIEAGINPKDKAYRRYASGVERALSSFDTAQQEWADYISFLGRLLKALQAHPPVENVGIPDADTVALRLAQCLNPSLPSGVHQKALEVYAYVFTSIGKANLARDLHLYFPGLSSVLSFASLSVRPYFLALLESHILLIDATALRPALKAIILSLLPGLEDETSEDFEDIVRVLDKFREASRELHSDVQEGDDSPKDSFFWQCFFLATITSPSRRQGALGFLVRQLPKFHTKAAKGNEQGAISMRSLSPAAQDALSPEPGLLIRCFAAGLSDNQLLVQRGFLDMLVTHLPLDSAVLQYAVPKADLDQIVFAAAGVVSRRDMSLNRRLWAWFLGPEPKDEAEGGLKSPVEAKSPIVDLSSHHAAYFARYGLRSLTRSILALFDRKISAPAERAKPFRMCLSLMDRWEVGGLLIPDLFIPAITNAFEYSQTASKTEIEEVIKSASIFFDGVESGLIWAKFFEMVEKALRRDATVDDRILNLDLCSFTIQRFNLREEEMILYHMPISALAILIFLNRQSISPLTDRGYQQARALALDLADRLISVVPARAFLEPEKTAQSIGASSSKTSFDQKEIISTVHRFYEEDQGAIEGSSSLLSTALVGSQLLEECLALFVQSTNASTTLAGLDSLTKLLSTLLPIIPGASSISRNTDVLSSLQSALAPKESRNSGRPDFSIVAAVATTIGTIQQIDLASPYMSTPEVLGLQSSLIEILWDYLSPFEPKYHVEAVRCLWHLEAISSNNRCVEASLTRIISSSVSASSPSATVKPVEAARRFAILWTHSMQEKPAQGEKGQRAVPRRTSSTTGFGTTGIPSDPSTVLAQPLLLLLDSLAEDGTEIFAFVKTWLQHLSTLPKVFDILISRMSALKCFQQSFALTTASQKPGSSAKRNDVGECLYYMKHIFQTIKHASEHTWLTVAGEMIEPHYQQGDEEAERVPLQFLLMDMCMRALDITKHSERINDDTISELYRTSLETMLLLIQGPFSAPLKESHVELPLLERLQRDLNGTDPLLQRSLLDTITVALKLQFTNLPPAPKSPHQRKFSRDQNPSSSSLLLAAKDRGSTDTLPSLRIAPPPSLVECLKAGFSSPSSRIILDSWVDFLVDVLPLFADTIFQNLIPLVECFCAQIGIVFDQLRSTFRQSPTTGATSPEPTLISLMNGLEQILARGHDRLVTDELKASNNKSPDQPQSFFGNMVQGVFNSESQQPTRKATANSRLAVLLCFQDTVRTCFAVWSWGVYGNGCEKQDTTSLASFSYTSLRMRNRARRLLEHLFAAEALECLETLAVLFCRSPSKDFQPESVMGLLNVLNGSRPKHTIPAIFNAIYSRTNPTALDSGRMSSLTSELSDLDVVGFLVDYLNSIEDDAMDEVWPDCMAFLKDVLTNPLPHSQILPVLLDFVALIAEKVDNTNFGEQRKMRKDLGDIFLRLLTAALTTRPMGFLQEPKQPTSKSRPRVTPNGISASKSNPRDFVSVLASTVPRLQLILMDNERISAAATSISTNVTGPTLRAKSFPANIDETFLDLLLNLTKVSQGSKAWRRDVSDALNDARFFSTPVELVQSHWAPIFSQLVLNDKDRMPELLGRLTAPTTAGIVFGVGATSARMEADKKTQLNLRRIALLVLSCTEDTFVPHIGTIEEKIVELLTTTPTSSPSSTTRSEVYIVLRALNLKTSSLQLAPLWPIINAELQKAILSCLPSSSDHDNYSNASILQACKLLDTLLTLEPDEFQLHEWLFITDTIDAVYRPTNLQSTALADEIAEALGDTTISNSASSATVSSSQGLRKPVLEPLLRALEKEEGVDVKLMARGELAARVLRPFFGGLSICAFEGMYGMEGVDWDACVDGLVRDIFEDGEVASAAV</sequence>
<comment type="subcellular location">
    <subcellularLocation>
        <location evidence="1">Golgi apparatus membrane</location>
        <topology evidence="1">Peripheral membrane protein</topology>
    </subcellularLocation>
</comment>
<reference evidence="11" key="1">
    <citation type="journal article" date="2020" name="Stud. Mycol.">
        <title>101 Dothideomycetes genomes: a test case for predicting lifestyles and emergence of pathogens.</title>
        <authorList>
            <person name="Haridas S."/>
            <person name="Albert R."/>
            <person name="Binder M."/>
            <person name="Bloem J."/>
            <person name="Labutti K."/>
            <person name="Salamov A."/>
            <person name="Andreopoulos B."/>
            <person name="Baker S."/>
            <person name="Barry K."/>
            <person name="Bills G."/>
            <person name="Bluhm B."/>
            <person name="Cannon C."/>
            <person name="Castanera R."/>
            <person name="Culley D."/>
            <person name="Daum C."/>
            <person name="Ezra D."/>
            <person name="Gonzalez J."/>
            <person name="Henrissat B."/>
            <person name="Kuo A."/>
            <person name="Liang C."/>
            <person name="Lipzen A."/>
            <person name="Lutzoni F."/>
            <person name="Magnuson J."/>
            <person name="Mondo S."/>
            <person name="Nolan M."/>
            <person name="Ohm R."/>
            <person name="Pangilinan J."/>
            <person name="Park H.-J."/>
            <person name="Ramirez L."/>
            <person name="Alfaro M."/>
            <person name="Sun H."/>
            <person name="Tritt A."/>
            <person name="Yoshinaga Y."/>
            <person name="Zwiers L.-H."/>
            <person name="Turgeon B."/>
            <person name="Goodwin S."/>
            <person name="Spatafora J."/>
            <person name="Crous P."/>
            <person name="Grigoriev I."/>
        </authorList>
    </citation>
    <scope>NUCLEOTIDE SEQUENCE</scope>
    <source>
        <strain evidence="11">CBS 130266</strain>
    </source>
</reference>
<dbReference type="GO" id="GO:0015031">
    <property type="term" value="P:protein transport"/>
    <property type="evidence" value="ECO:0007669"/>
    <property type="project" value="UniProtKB-KW"/>
</dbReference>
<keyword evidence="3" id="KW-0653">Protein transport</keyword>
<dbReference type="GO" id="GO:0005802">
    <property type="term" value="C:trans-Golgi network"/>
    <property type="evidence" value="ECO:0007669"/>
    <property type="project" value="TreeGrafter"/>
</dbReference>
<dbReference type="GO" id="GO:0005829">
    <property type="term" value="C:cytosol"/>
    <property type="evidence" value="ECO:0007669"/>
    <property type="project" value="GOC"/>
</dbReference>
<dbReference type="InterPro" id="IPR007249">
    <property type="entry name" value="DOP1_N"/>
</dbReference>
<organism evidence="11 12">
    <name type="scientific">Tothia fuscella</name>
    <dbReference type="NCBI Taxonomy" id="1048955"/>
    <lineage>
        <taxon>Eukaryota</taxon>
        <taxon>Fungi</taxon>
        <taxon>Dikarya</taxon>
        <taxon>Ascomycota</taxon>
        <taxon>Pezizomycotina</taxon>
        <taxon>Dothideomycetes</taxon>
        <taxon>Pleosporomycetidae</taxon>
        <taxon>Venturiales</taxon>
        <taxon>Cylindrosympodiaceae</taxon>
        <taxon>Tothia</taxon>
    </lineage>
</organism>
<dbReference type="GO" id="GO:0000139">
    <property type="term" value="C:Golgi membrane"/>
    <property type="evidence" value="ECO:0007669"/>
    <property type="project" value="UniProtKB-SubCell"/>
</dbReference>
<evidence type="ECO:0000256" key="6">
    <source>
        <dbReference type="ARBA" id="ARBA00046326"/>
    </source>
</evidence>
<evidence type="ECO:0000259" key="8">
    <source>
        <dbReference type="Pfam" id="PF04118"/>
    </source>
</evidence>
<dbReference type="InterPro" id="IPR056457">
    <property type="entry name" value="DOP1_C"/>
</dbReference>
<dbReference type="SUPFAM" id="SSF48371">
    <property type="entry name" value="ARM repeat"/>
    <property type="match status" value="1"/>
</dbReference>
<dbReference type="Pfam" id="PF24598">
    <property type="entry name" value="DOP1_C"/>
    <property type="match status" value="1"/>
</dbReference>
<evidence type="ECO:0000256" key="1">
    <source>
        <dbReference type="ARBA" id="ARBA00004395"/>
    </source>
</evidence>
<keyword evidence="12" id="KW-1185">Reference proteome</keyword>
<dbReference type="InterPro" id="IPR016024">
    <property type="entry name" value="ARM-type_fold"/>
</dbReference>
<comment type="caution">
    <text evidence="11">The sequence shown here is derived from an EMBL/GenBank/DDBJ whole genome shotgun (WGS) entry which is preliminary data.</text>
</comment>
<evidence type="ECO:0000256" key="2">
    <source>
        <dbReference type="ARBA" id="ARBA00022448"/>
    </source>
</evidence>
<feature type="domain" description="DOP1-like C-terminal" evidence="10">
    <location>
        <begin position="1375"/>
        <end position="1851"/>
    </location>
</feature>
<keyword evidence="2" id="KW-0813">Transport</keyword>
<name>A0A9P4NPV6_9PEZI</name>
<evidence type="ECO:0000259" key="9">
    <source>
        <dbReference type="Pfam" id="PF24597"/>
    </source>
</evidence>
<dbReference type="Pfam" id="PF04118">
    <property type="entry name" value="Dopey_N"/>
    <property type="match status" value="1"/>
</dbReference>
<keyword evidence="4" id="KW-0333">Golgi apparatus</keyword>
<dbReference type="Pfam" id="PF24597">
    <property type="entry name" value="TPR_DOP1_M"/>
    <property type="match status" value="1"/>
</dbReference>
<dbReference type="InterPro" id="IPR056458">
    <property type="entry name" value="TPR_DOP1_M"/>
</dbReference>
<feature type="region of interest" description="Disordered" evidence="7">
    <location>
        <begin position="1053"/>
        <end position="1073"/>
    </location>
</feature>
<keyword evidence="5" id="KW-0472">Membrane</keyword>
<evidence type="ECO:0008006" key="13">
    <source>
        <dbReference type="Google" id="ProtNLM"/>
    </source>
</evidence>
<dbReference type="PANTHER" id="PTHR14042:SF24">
    <property type="entry name" value="PROTEIN DOPEY-1 HOMOLOG"/>
    <property type="match status" value="1"/>
</dbReference>
<dbReference type="InterPro" id="IPR040314">
    <property type="entry name" value="DOP1"/>
</dbReference>
<feature type="region of interest" description="Disordered" evidence="7">
    <location>
        <begin position="1"/>
        <end position="22"/>
    </location>
</feature>
<proteinExistence type="inferred from homology"/>
<protein>
    <recommendedName>
        <fullName evidence="13">Dopey N-terminal domain-containing protein</fullName>
    </recommendedName>
</protein>
<accession>A0A9P4NPV6</accession>
<feature type="domain" description="DOP1-like middle TPR" evidence="9">
    <location>
        <begin position="391"/>
        <end position="607"/>
    </location>
</feature>
<comment type="similarity">
    <text evidence="6">Belongs to the DOP1 family.</text>
</comment>
<evidence type="ECO:0000256" key="5">
    <source>
        <dbReference type="ARBA" id="ARBA00023136"/>
    </source>
</evidence>
<dbReference type="OrthoDB" id="297643at2759"/>
<dbReference type="EMBL" id="MU007046">
    <property type="protein sequence ID" value="KAF2429482.1"/>
    <property type="molecule type" value="Genomic_DNA"/>
</dbReference>
<feature type="region of interest" description="Disordered" evidence="7">
    <location>
        <begin position="1462"/>
        <end position="1482"/>
    </location>
</feature>
<feature type="domain" description="DOP1 N-terminal" evidence="8">
    <location>
        <begin position="38"/>
        <end position="362"/>
    </location>
</feature>
<evidence type="ECO:0000256" key="3">
    <source>
        <dbReference type="ARBA" id="ARBA00022927"/>
    </source>
</evidence>
<evidence type="ECO:0000256" key="4">
    <source>
        <dbReference type="ARBA" id="ARBA00023034"/>
    </source>
</evidence>
<feature type="compositionally biased region" description="Low complexity" evidence="7">
    <location>
        <begin position="1"/>
        <end position="21"/>
    </location>
</feature>
<dbReference type="GO" id="GO:0005768">
    <property type="term" value="C:endosome"/>
    <property type="evidence" value="ECO:0007669"/>
    <property type="project" value="TreeGrafter"/>
</dbReference>
<evidence type="ECO:0000313" key="12">
    <source>
        <dbReference type="Proteomes" id="UP000800235"/>
    </source>
</evidence>
<evidence type="ECO:0000313" key="11">
    <source>
        <dbReference type="EMBL" id="KAF2429482.1"/>
    </source>
</evidence>
<evidence type="ECO:0000256" key="7">
    <source>
        <dbReference type="SAM" id="MobiDB-lite"/>
    </source>
</evidence>
<gene>
    <name evidence="11" type="ORF">EJ08DRAFT_635171</name>
</gene>
<dbReference type="GO" id="GO:0006895">
    <property type="term" value="P:Golgi to endosome transport"/>
    <property type="evidence" value="ECO:0007669"/>
    <property type="project" value="InterPro"/>
</dbReference>
<evidence type="ECO:0000259" key="10">
    <source>
        <dbReference type="Pfam" id="PF24598"/>
    </source>
</evidence>